<gene>
    <name evidence="1" type="ordered locus">ECL_04476</name>
</gene>
<evidence type="ECO:0000313" key="1">
    <source>
        <dbReference type="EMBL" id="ADF64005.1"/>
    </source>
</evidence>
<keyword evidence="2" id="KW-1185">Reference proteome</keyword>
<dbReference type="KEGG" id="enc:ECL_04476"/>
<accession>A0A0H3CQZ1</accession>
<protein>
    <submittedName>
        <fullName evidence="1">Uncharacterized protein</fullName>
    </submittedName>
</protein>
<dbReference type="EnsemblBacteria" id="ADF64005">
    <property type="protein sequence ID" value="ADF64005"/>
    <property type="gene ID" value="ECL_04476"/>
</dbReference>
<dbReference type="EMBL" id="CP001918">
    <property type="protein sequence ID" value="ADF64005.1"/>
    <property type="molecule type" value="Genomic_DNA"/>
</dbReference>
<sequence length="38" mass="4488">MEEAFFNVSSSLGIDEIKDNRRQSITSVILRLFHHYPH</sequence>
<evidence type="ECO:0000313" key="2">
    <source>
        <dbReference type="Proteomes" id="UP000002363"/>
    </source>
</evidence>
<organism evidence="1 2">
    <name type="scientific">Enterobacter cloacae subsp. cloacae (strain ATCC 13047 / DSM 30054 / NBRC 13535 / NCTC 10005 / WDCM 00083 / NCDC 279-56)</name>
    <dbReference type="NCBI Taxonomy" id="716541"/>
    <lineage>
        <taxon>Bacteria</taxon>
        <taxon>Pseudomonadati</taxon>
        <taxon>Pseudomonadota</taxon>
        <taxon>Gammaproteobacteria</taxon>
        <taxon>Enterobacterales</taxon>
        <taxon>Enterobacteriaceae</taxon>
        <taxon>Enterobacter</taxon>
        <taxon>Enterobacter cloacae complex</taxon>
    </lineage>
</organism>
<reference evidence="1 2" key="1">
    <citation type="journal article" date="2010" name="J. Bacteriol.">
        <title>Complete genome sequence of Enterobacter cloacae subsp. cloacae type strain ATCC 13047.</title>
        <authorList>
            <person name="Ren Y."/>
            <person name="Ren Y."/>
            <person name="Zhou Z."/>
            <person name="Guo X."/>
            <person name="Li Y."/>
            <person name="Feng L."/>
            <person name="Wang L."/>
        </authorList>
    </citation>
    <scope>NUCLEOTIDE SEQUENCE [LARGE SCALE GENOMIC DNA]</scope>
    <source>
        <strain evidence="2">ATCC 13047 / DSM 30054 / NBRC 13535 / NCTC 10005 / WDCM 00083 / NCDC 279-56</strain>
    </source>
</reference>
<dbReference type="AlphaFoldDB" id="A0A0H3CQZ1"/>
<name>A0A0H3CQZ1_ENTCC</name>
<dbReference type="HOGENOM" id="CLU_3327497_0_0_6"/>
<proteinExistence type="predicted"/>
<dbReference type="Proteomes" id="UP000002363">
    <property type="component" value="Chromosome"/>
</dbReference>